<comment type="caution">
    <text evidence="1">The sequence shown here is derived from an EMBL/GenBank/DDBJ whole genome shotgun (WGS) entry which is preliminary data.</text>
</comment>
<dbReference type="Proteomes" id="UP000327157">
    <property type="component" value="Chromosome 13"/>
</dbReference>
<name>A0A5N5FAJ7_9ROSA</name>
<protein>
    <submittedName>
        <fullName evidence="1">Pentatricopeptide repeat-containing protein</fullName>
    </submittedName>
</protein>
<gene>
    <name evidence="1" type="ORF">D8674_010377</name>
</gene>
<proteinExistence type="predicted"/>
<organism evidence="1 2">
    <name type="scientific">Pyrus ussuriensis x Pyrus communis</name>
    <dbReference type="NCBI Taxonomy" id="2448454"/>
    <lineage>
        <taxon>Eukaryota</taxon>
        <taxon>Viridiplantae</taxon>
        <taxon>Streptophyta</taxon>
        <taxon>Embryophyta</taxon>
        <taxon>Tracheophyta</taxon>
        <taxon>Spermatophyta</taxon>
        <taxon>Magnoliopsida</taxon>
        <taxon>eudicotyledons</taxon>
        <taxon>Gunneridae</taxon>
        <taxon>Pentapetalae</taxon>
        <taxon>rosids</taxon>
        <taxon>fabids</taxon>
        <taxon>Rosales</taxon>
        <taxon>Rosaceae</taxon>
        <taxon>Amygdaloideae</taxon>
        <taxon>Maleae</taxon>
        <taxon>Pyrus</taxon>
    </lineage>
</organism>
<dbReference type="AlphaFoldDB" id="A0A5N5FAJ7"/>
<reference evidence="1 2" key="1">
    <citation type="submission" date="2019-09" db="EMBL/GenBank/DDBJ databases">
        <authorList>
            <person name="Ou C."/>
        </authorList>
    </citation>
    <scope>NUCLEOTIDE SEQUENCE [LARGE SCALE GENOMIC DNA]</scope>
    <source>
        <strain evidence="1">S2</strain>
        <tissue evidence="1">Leaf</tissue>
    </source>
</reference>
<evidence type="ECO:0000313" key="1">
    <source>
        <dbReference type="EMBL" id="KAB2600106.1"/>
    </source>
</evidence>
<dbReference type="EMBL" id="SMOL01000753">
    <property type="protein sequence ID" value="KAB2600106.1"/>
    <property type="molecule type" value="Genomic_DNA"/>
</dbReference>
<reference evidence="1 2" key="3">
    <citation type="submission" date="2019-11" db="EMBL/GenBank/DDBJ databases">
        <title>A de novo genome assembly of a pear dwarfing rootstock.</title>
        <authorList>
            <person name="Wang F."/>
            <person name="Wang J."/>
            <person name="Li S."/>
            <person name="Zhang Y."/>
            <person name="Fang M."/>
            <person name="Ma L."/>
            <person name="Zhao Y."/>
            <person name="Jiang S."/>
        </authorList>
    </citation>
    <scope>NUCLEOTIDE SEQUENCE [LARGE SCALE GENOMIC DNA]</scope>
    <source>
        <strain evidence="1">S2</strain>
        <tissue evidence="1">Leaf</tissue>
    </source>
</reference>
<reference evidence="2" key="2">
    <citation type="submission" date="2019-10" db="EMBL/GenBank/DDBJ databases">
        <title>A de novo genome assembly of a pear dwarfing rootstock.</title>
        <authorList>
            <person name="Wang F."/>
            <person name="Wang J."/>
            <person name="Li S."/>
            <person name="Zhang Y."/>
            <person name="Fang M."/>
            <person name="Ma L."/>
            <person name="Zhao Y."/>
            <person name="Jiang S."/>
        </authorList>
    </citation>
    <scope>NUCLEOTIDE SEQUENCE [LARGE SCALE GENOMIC DNA]</scope>
</reference>
<sequence>MRKLLESDFSAAVDGAIKDIAAKMRATEDEVLDERTVELGRCEPQGKMGTVGSHGARSTQLGAMVTDQRLPGVVEHVGTIVSAELGLA</sequence>
<accession>A0A5N5FAJ7</accession>
<evidence type="ECO:0000313" key="2">
    <source>
        <dbReference type="Proteomes" id="UP000327157"/>
    </source>
</evidence>
<keyword evidence="2" id="KW-1185">Reference proteome</keyword>